<dbReference type="PANTHER" id="PTHR30457">
    <property type="entry name" value="5'-NUCLEOTIDASE SURE"/>
    <property type="match status" value="1"/>
</dbReference>
<reference evidence="6" key="1">
    <citation type="submission" date="2022-07" db="EMBL/GenBank/DDBJ databases">
        <title>Genome Sequence of Physisporinus lineatus.</title>
        <authorList>
            <person name="Buettner E."/>
        </authorList>
    </citation>
    <scope>NUCLEOTIDE SEQUENCE</scope>
    <source>
        <strain evidence="6">VT162</strain>
    </source>
</reference>
<dbReference type="SUPFAM" id="SSF64167">
    <property type="entry name" value="SurE-like"/>
    <property type="match status" value="1"/>
</dbReference>
<protein>
    <recommendedName>
        <fullName evidence="5">Survival protein SurE-like phosphatase/nucleotidase domain-containing protein</fullName>
    </recommendedName>
</protein>
<feature type="signal peptide" evidence="4">
    <location>
        <begin position="1"/>
        <end position="17"/>
    </location>
</feature>
<keyword evidence="2" id="KW-0479">Metal-binding</keyword>
<dbReference type="InterPro" id="IPR036523">
    <property type="entry name" value="SurE-like_sf"/>
</dbReference>
<evidence type="ECO:0000256" key="1">
    <source>
        <dbReference type="ARBA" id="ARBA00011062"/>
    </source>
</evidence>
<dbReference type="EMBL" id="JANAWD010000244">
    <property type="protein sequence ID" value="KAJ3483047.1"/>
    <property type="molecule type" value="Genomic_DNA"/>
</dbReference>
<dbReference type="AlphaFoldDB" id="A0AAD5YFT0"/>
<keyword evidence="7" id="KW-1185">Reference proteome</keyword>
<feature type="chain" id="PRO_5041934972" description="Survival protein SurE-like phosphatase/nucleotidase domain-containing protein" evidence="4">
    <location>
        <begin position="18"/>
        <end position="303"/>
    </location>
</feature>
<dbReference type="Pfam" id="PF01975">
    <property type="entry name" value="SurE"/>
    <property type="match status" value="1"/>
</dbReference>
<dbReference type="InterPro" id="IPR002828">
    <property type="entry name" value="SurE-like_Pase/nucleotidase"/>
</dbReference>
<feature type="domain" description="Survival protein SurE-like phosphatase/nucleotidase" evidence="5">
    <location>
        <begin position="20"/>
        <end position="221"/>
    </location>
</feature>
<comment type="caution">
    <text evidence="6">The sequence shown here is derived from an EMBL/GenBank/DDBJ whole genome shotgun (WGS) entry which is preliminary data.</text>
</comment>
<comment type="similarity">
    <text evidence="1">Belongs to the SurE nucleotidase family.</text>
</comment>
<evidence type="ECO:0000256" key="2">
    <source>
        <dbReference type="ARBA" id="ARBA00022723"/>
    </source>
</evidence>
<dbReference type="Proteomes" id="UP001212997">
    <property type="component" value="Unassembled WGS sequence"/>
</dbReference>
<proteinExistence type="inferred from homology"/>
<evidence type="ECO:0000313" key="6">
    <source>
        <dbReference type="EMBL" id="KAJ3483047.1"/>
    </source>
</evidence>
<organism evidence="6 7">
    <name type="scientific">Meripilus lineatus</name>
    <dbReference type="NCBI Taxonomy" id="2056292"/>
    <lineage>
        <taxon>Eukaryota</taxon>
        <taxon>Fungi</taxon>
        <taxon>Dikarya</taxon>
        <taxon>Basidiomycota</taxon>
        <taxon>Agaricomycotina</taxon>
        <taxon>Agaricomycetes</taxon>
        <taxon>Polyporales</taxon>
        <taxon>Meripilaceae</taxon>
        <taxon>Meripilus</taxon>
    </lineage>
</organism>
<evidence type="ECO:0000256" key="3">
    <source>
        <dbReference type="ARBA" id="ARBA00022801"/>
    </source>
</evidence>
<dbReference type="Gene3D" id="3.40.1210.10">
    <property type="entry name" value="Survival protein SurE-like phosphatase/nucleotidase"/>
    <property type="match status" value="1"/>
</dbReference>
<accession>A0AAD5YFT0</accession>
<evidence type="ECO:0000313" key="7">
    <source>
        <dbReference type="Proteomes" id="UP001212997"/>
    </source>
</evidence>
<evidence type="ECO:0000256" key="4">
    <source>
        <dbReference type="SAM" id="SignalP"/>
    </source>
</evidence>
<keyword evidence="4" id="KW-0732">Signal</keyword>
<name>A0AAD5YFT0_9APHY</name>
<dbReference type="InterPro" id="IPR030048">
    <property type="entry name" value="SurE"/>
</dbReference>
<evidence type="ECO:0000259" key="5">
    <source>
        <dbReference type="Pfam" id="PF01975"/>
    </source>
</evidence>
<gene>
    <name evidence="6" type="ORF">NLI96_g6575</name>
</gene>
<sequence>MLTSLLIILPFVLVGSAQKILLTNDDGWAVAQIRAQFNALEASKYIPLLSAPAQNQSGSGSKSAPPTKLTKPCEFNTCPVGSPPVGHDAADSRLNYVNSFPVDAVRYGIQTLSPTFFSGNPDLVVSGPNAGSNLGEVEDSGTVGAACEAALEGVPSIAVSGRSTHQVSYTTLMTEPNSNGTKAALLYSQLTIQVANALFAIKATPLLPSGITLNINYPSFSKCPNIGDYQFILTRLVEDDDAVDVKICDSDQLPDEESVVTTDDGCYASVSVIDARTKADVSAEVQGDVLSRFPGTFFSCYVD</sequence>
<keyword evidence="3" id="KW-0378">Hydrolase</keyword>
<dbReference type="GO" id="GO:0046872">
    <property type="term" value="F:metal ion binding"/>
    <property type="evidence" value="ECO:0007669"/>
    <property type="project" value="UniProtKB-KW"/>
</dbReference>
<dbReference type="PANTHER" id="PTHR30457:SF0">
    <property type="entry name" value="PHOSPHATASE, PUTATIVE (AFU_ORTHOLOGUE AFUA_4G01070)-RELATED"/>
    <property type="match status" value="1"/>
</dbReference>
<dbReference type="GO" id="GO:0008252">
    <property type="term" value="F:nucleotidase activity"/>
    <property type="evidence" value="ECO:0007669"/>
    <property type="project" value="InterPro"/>
</dbReference>